<dbReference type="InterPro" id="IPR001254">
    <property type="entry name" value="Trypsin_dom"/>
</dbReference>
<dbReference type="InterPro" id="IPR051333">
    <property type="entry name" value="CLIP_Serine_Protease"/>
</dbReference>
<dbReference type="PANTHER" id="PTHR24260">
    <property type="match status" value="1"/>
</dbReference>
<sequence length="444" mass="49395">MSFKRFICRLLVVKVGDVNSAIKSDDKFAQEFGVSNVTVHPSYNTRYQYNDLALVELDKDVVLSTGVCPACIWSSAHYPFNWYEVAGVDMTAAAASKSDSIKVKLSSVESSKCESDLLKSGSLPYGTRHDQFCASSANSCNQNLGGPIQIPLFTYQHVAPFLVGVKSFRESCDGVYQRIAPHVGWIETVVGESLNQTDCVNKYKQCFDPAQMDDETEAVDPYFSRVYLHWDDPKTDNLCGGTLVDYNTVLTSAHCTFNSRGESPTKVSIVNHQAGIAEIERHPDFKQGSLYNDVALIRLDKYVRIAKWIAPVCLPYVEALEGHDTTPETFSCRVPKDGFNDKLQIYIPSKSRCSSNDTVYDEEYMARFPEGLGKRLSCFGTEYRLVPGLGEIDAGGPLLSRDETIIFGVNAYATDCGSFKPLITTDVASLIPWIEKFVLRKQKK</sequence>
<comment type="similarity">
    <text evidence="1">Belongs to the peptidase S1 family. CLIP subfamily.</text>
</comment>
<dbReference type="EMBL" id="HBUE01036592">
    <property type="protein sequence ID" value="CAG6458967.1"/>
    <property type="molecule type" value="Transcribed_RNA"/>
</dbReference>
<protein>
    <submittedName>
        <fullName evidence="3">Serine protease snake</fullName>
    </submittedName>
</protein>
<dbReference type="PRINTS" id="PR00722">
    <property type="entry name" value="CHYMOTRYPSIN"/>
</dbReference>
<dbReference type="InterPro" id="IPR001314">
    <property type="entry name" value="Peptidase_S1A"/>
</dbReference>
<dbReference type="PANTHER" id="PTHR24260:SF147">
    <property type="entry name" value="EG:BACR7A4.3 PROTEIN-RELATED"/>
    <property type="match status" value="1"/>
</dbReference>
<dbReference type="InterPro" id="IPR009003">
    <property type="entry name" value="Peptidase_S1_PA"/>
</dbReference>
<reference evidence="3" key="1">
    <citation type="submission" date="2021-05" db="EMBL/GenBank/DDBJ databases">
        <authorList>
            <person name="Alioto T."/>
            <person name="Alioto T."/>
            <person name="Gomez Garrido J."/>
        </authorList>
    </citation>
    <scope>NUCLEOTIDE SEQUENCE</scope>
</reference>
<dbReference type="Gene3D" id="2.40.10.10">
    <property type="entry name" value="Trypsin-like serine proteases"/>
    <property type="match status" value="2"/>
</dbReference>
<evidence type="ECO:0000259" key="2">
    <source>
        <dbReference type="PROSITE" id="PS50240"/>
    </source>
</evidence>
<dbReference type="InterPro" id="IPR043504">
    <property type="entry name" value="Peptidase_S1_PA_chymotrypsin"/>
</dbReference>
<feature type="domain" description="Peptidase S1" evidence="2">
    <location>
        <begin position="8"/>
        <end position="191"/>
    </location>
</feature>
<evidence type="ECO:0000256" key="1">
    <source>
        <dbReference type="ARBA" id="ARBA00024195"/>
    </source>
</evidence>
<keyword evidence="3" id="KW-0645">Protease</keyword>
<evidence type="ECO:0000313" key="3">
    <source>
        <dbReference type="EMBL" id="CAG6458967.1"/>
    </source>
</evidence>
<dbReference type="Pfam" id="PF00089">
    <property type="entry name" value="Trypsin"/>
    <property type="match status" value="2"/>
</dbReference>
<name>A0A8D8F4G2_CULPI</name>
<keyword evidence="3" id="KW-0378">Hydrolase</keyword>
<dbReference type="GO" id="GO:0004252">
    <property type="term" value="F:serine-type endopeptidase activity"/>
    <property type="evidence" value="ECO:0007669"/>
    <property type="project" value="InterPro"/>
</dbReference>
<feature type="domain" description="Peptidase S1" evidence="2">
    <location>
        <begin position="189"/>
        <end position="439"/>
    </location>
</feature>
<proteinExistence type="inferred from homology"/>
<organism evidence="3">
    <name type="scientific">Culex pipiens</name>
    <name type="common">House mosquito</name>
    <dbReference type="NCBI Taxonomy" id="7175"/>
    <lineage>
        <taxon>Eukaryota</taxon>
        <taxon>Metazoa</taxon>
        <taxon>Ecdysozoa</taxon>
        <taxon>Arthropoda</taxon>
        <taxon>Hexapoda</taxon>
        <taxon>Insecta</taxon>
        <taxon>Pterygota</taxon>
        <taxon>Neoptera</taxon>
        <taxon>Endopterygota</taxon>
        <taxon>Diptera</taxon>
        <taxon>Nematocera</taxon>
        <taxon>Culicoidea</taxon>
        <taxon>Culicidae</taxon>
        <taxon>Culicinae</taxon>
        <taxon>Culicini</taxon>
        <taxon>Culex</taxon>
        <taxon>Culex</taxon>
    </lineage>
</organism>
<dbReference type="SUPFAM" id="SSF50494">
    <property type="entry name" value="Trypsin-like serine proteases"/>
    <property type="match status" value="2"/>
</dbReference>
<accession>A0A8D8F4G2</accession>
<dbReference type="SMART" id="SM00020">
    <property type="entry name" value="Tryp_SPc"/>
    <property type="match status" value="1"/>
</dbReference>
<dbReference type="PROSITE" id="PS50240">
    <property type="entry name" value="TRYPSIN_DOM"/>
    <property type="match status" value="2"/>
</dbReference>
<dbReference type="GO" id="GO:0006508">
    <property type="term" value="P:proteolysis"/>
    <property type="evidence" value="ECO:0007669"/>
    <property type="project" value="UniProtKB-KW"/>
</dbReference>
<dbReference type="AlphaFoldDB" id="A0A8D8F4G2"/>